<dbReference type="InterPro" id="IPR024983">
    <property type="entry name" value="CHAT_dom"/>
</dbReference>
<evidence type="ECO:0000313" key="3">
    <source>
        <dbReference type="Proteomes" id="UP000199397"/>
    </source>
</evidence>
<dbReference type="Pfam" id="PF12770">
    <property type="entry name" value="CHAT"/>
    <property type="match status" value="1"/>
</dbReference>
<keyword evidence="3" id="KW-1185">Reference proteome</keyword>
<evidence type="ECO:0000313" key="2">
    <source>
        <dbReference type="EMBL" id="SEB04831.1"/>
    </source>
</evidence>
<dbReference type="EMBL" id="FNQP01000028">
    <property type="protein sequence ID" value="SEB04831.1"/>
    <property type="molecule type" value="Genomic_DNA"/>
</dbReference>
<dbReference type="SUPFAM" id="SSF48452">
    <property type="entry name" value="TPR-like"/>
    <property type="match status" value="1"/>
</dbReference>
<evidence type="ECO:0000259" key="1">
    <source>
        <dbReference type="Pfam" id="PF12770"/>
    </source>
</evidence>
<name>A0A1H4G6A8_9GAMM</name>
<dbReference type="OrthoDB" id="9146156at2"/>
<dbReference type="Proteomes" id="UP000199397">
    <property type="component" value="Unassembled WGS sequence"/>
</dbReference>
<protein>
    <submittedName>
        <fullName evidence="2">CHAT domain-containing protein</fullName>
    </submittedName>
</protein>
<dbReference type="PANTHER" id="PTHR10098:SF106">
    <property type="entry name" value="TETRATRICOPEPTIDE REPEAT PROTEIN 28-LIKE PROTEIN"/>
    <property type="match status" value="1"/>
</dbReference>
<accession>A0A1H4G6A8</accession>
<proteinExistence type="predicted"/>
<reference evidence="2 3" key="1">
    <citation type="submission" date="2016-10" db="EMBL/GenBank/DDBJ databases">
        <authorList>
            <person name="de Groot N.N."/>
        </authorList>
    </citation>
    <scope>NUCLEOTIDE SEQUENCE [LARGE SCALE GENOMIC DNA]</scope>
    <source>
        <strain evidence="2 3">DSM 21228</strain>
    </source>
</reference>
<dbReference type="PANTHER" id="PTHR10098">
    <property type="entry name" value="RAPSYN-RELATED"/>
    <property type="match status" value="1"/>
</dbReference>
<dbReference type="Gene3D" id="1.25.40.10">
    <property type="entry name" value="Tetratricopeptide repeat domain"/>
    <property type="match status" value="2"/>
</dbReference>
<organism evidence="2 3">
    <name type="scientific">Thiothrix caldifontis</name>
    <dbReference type="NCBI Taxonomy" id="525918"/>
    <lineage>
        <taxon>Bacteria</taxon>
        <taxon>Pseudomonadati</taxon>
        <taxon>Pseudomonadota</taxon>
        <taxon>Gammaproteobacteria</taxon>
        <taxon>Thiotrichales</taxon>
        <taxon>Thiotrichaceae</taxon>
        <taxon>Thiothrix</taxon>
    </lineage>
</organism>
<dbReference type="STRING" id="525918.SAMN05660964_03284"/>
<gene>
    <name evidence="2" type="ORF">SAMN05660964_03284</name>
</gene>
<dbReference type="AlphaFoldDB" id="A0A1H4G6A8"/>
<sequence length="808" mass="90780">MLPIAHAWMPFISGLLLTIANMNGVSYASDLDCSQPPQPPSQPDDMNHQSALGRYYDQCLLDYDRAKQAFDHSLASAQQHLAPHDPTIAIAKLNRLRLELDWQEPWATPKAWDNLISSLTEIEKTLRGEDRHAEALMHLGDAHYYAALNTPLQRAARINTAQHHYQSALKHQQLPAEAAITHSNLANTYRLQEDYQQEAAHLTQVANLLASTKQQNTEAYALNRYKQAENHRKQHHYSQAEPAYQDSLQRYQTFPPTLHRDKAIARIQLGLAETHLQQQRYAQAHTAIEQAAQFYLNTNTTKLNYGTLIAAQDDLQDRQHFARLQLRFSSHPATSRFTSSTLPAAFWAIQQLHGLERLQGLQQALMRLSIQNPKHRESISDLWKTYKMLEDNAQYQASTHQAAESQRLQQALNEAEQQLQKTLPAYRQLAQAKPLALNPDNTLSNLRKGEALLAWVFERDPQTQEPLAYVLVAAHQRPAKLYALTLPPDLQQDIIKLRQAMTPQASTLPDFDLQTAHRLYQTLFAPVVDDLQEIQHLIVVTDDELQHLPLHLLVTQAPTSRDYQQAAWLMQQYTFNYLPAVNALKSLRELPSPPSPDPRKRFLGIGAPLGRALSGAEAELEHQHQLLCTAHHANTACSVLTAKDATEQALKQLIDPQKPETTFQIISFATHAAPHNTQDNTEAFLELGKTKDEDGRVTASEIMALTLDADIVLLSACSTGSISDTTQGMSSLVKAFFSAGSRQVLATAWDIDSPTTQTLMQALFTALPTTSTHWASALQHAMQHTLQKNAEHAHPFYWGAFQLYGLDG</sequence>
<dbReference type="InterPro" id="IPR011990">
    <property type="entry name" value="TPR-like_helical_dom_sf"/>
</dbReference>
<feature type="domain" description="CHAT" evidence="1">
    <location>
        <begin position="515"/>
        <end position="805"/>
    </location>
</feature>
<dbReference type="RefSeq" id="WP_093070368.1">
    <property type="nucleotide sequence ID" value="NZ_FNQP01000028.1"/>
</dbReference>